<comment type="caution">
    <text evidence="1">The sequence shown here is derived from an EMBL/GenBank/DDBJ whole genome shotgun (WGS) entry which is preliminary data.</text>
</comment>
<gene>
    <name evidence="1" type="ORF">AJ79_09258</name>
</gene>
<name>A0A2B7WL52_9EURO</name>
<keyword evidence="2" id="KW-1185">Reference proteome</keyword>
<organism evidence="1 2">
    <name type="scientific">Helicocarpus griseus UAMH5409</name>
    <dbReference type="NCBI Taxonomy" id="1447875"/>
    <lineage>
        <taxon>Eukaryota</taxon>
        <taxon>Fungi</taxon>
        <taxon>Dikarya</taxon>
        <taxon>Ascomycota</taxon>
        <taxon>Pezizomycotina</taxon>
        <taxon>Eurotiomycetes</taxon>
        <taxon>Eurotiomycetidae</taxon>
        <taxon>Onygenales</taxon>
        <taxon>Ajellomycetaceae</taxon>
        <taxon>Helicocarpus</taxon>
    </lineage>
</organism>
<dbReference type="AlphaFoldDB" id="A0A2B7WL52"/>
<proteinExistence type="predicted"/>
<accession>A0A2B7WL52</accession>
<protein>
    <submittedName>
        <fullName evidence="1">Uncharacterized protein</fullName>
    </submittedName>
</protein>
<dbReference type="Proteomes" id="UP000223968">
    <property type="component" value="Unassembled WGS sequence"/>
</dbReference>
<sequence length="63" mass="7095">MTTNIDADRTSCMAAFYLPANRPALIRGLPTSKRHPEPHIDVKFVTHHQPQNKKTANVEITVD</sequence>
<dbReference type="EMBL" id="PDNB01000251">
    <property type="protein sequence ID" value="PGG97326.1"/>
    <property type="molecule type" value="Genomic_DNA"/>
</dbReference>
<evidence type="ECO:0000313" key="2">
    <source>
        <dbReference type="Proteomes" id="UP000223968"/>
    </source>
</evidence>
<reference evidence="1 2" key="1">
    <citation type="submission" date="2017-10" db="EMBL/GenBank/DDBJ databases">
        <title>Comparative genomics in systemic dimorphic fungi from Ajellomycetaceae.</title>
        <authorList>
            <person name="Munoz J.F."/>
            <person name="Mcewen J.G."/>
            <person name="Clay O.K."/>
            <person name="Cuomo C.A."/>
        </authorList>
    </citation>
    <scope>NUCLEOTIDE SEQUENCE [LARGE SCALE GENOMIC DNA]</scope>
    <source>
        <strain evidence="1 2">UAMH5409</strain>
    </source>
</reference>
<evidence type="ECO:0000313" key="1">
    <source>
        <dbReference type="EMBL" id="PGG97326.1"/>
    </source>
</evidence>